<dbReference type="GO" id="GO:0009007">
    <property type="term" value="F:site-specific DNA-methyltransferase (adenine-specific) activity"/>
    <property type="evidence" value="ECO:0007669"/>
    <property type="project" value="UniProtKB-EC"/>
</dbReference>
<evidence type="ECO:0000256" key="1">
    <source>
        <dbReference type="ARBA" id="ARBA00006594"/>
    </source>
</evidence>
<dbReference type="EC" id="2.1.1.-" evidence="5"/>
<comment type="catalytic activity">
    <reaction evidence="4">
        <text>a 2'-deoxyadenosine in DNA + S-adenosyl-L-methionine = an N(6)-methyl-2'-deoxyadenosine in DNA + S-adenosyl-L-homocysteine + H(+)</text>
        <dbReference type="Rhea" id="RHEA:15197"/>
        <dbReference type="Rhea" id="RHEA-COMP:12418"/>
        <dbReference type="Rhea" id="RHEA-COMP:12419"/>
        <dbReference type="ChEBI" id="CHEBI:15378"/>
        <dbReference type="ChEBI" id="CHEBI:57856"/>
        <dbReference type="ChEBI" id="CHEBI:59789"/>
        <dbReference type="ChEBI" id="CHEBI:90615"/>
        <dbReference type="ChEBI" id="CHEBI:90616"/>
        <dbReference type="EC" id="2.1.1.72"/>
    </reaction>
</comment>
<evidence type="ECO:0000313" key="8">
    <source>
        <dbReference type="Proteomes" id="UP000433050"/>
    </source>
</evidence>
<dbReference type="InterPro" id="IPR002052">
    <property type="entry name" value="DNA_methylase_N6_adenine_CS"/>
</dbReference>
<dbReference type="EMBL" id="CACSAS010000048">
    <property type="protein sequence ID" value="CAA0130297.1"/>
    <property type="molecule type" value="Genomic_DNA"/>
</dbReference>
<dbReference type="RefSeq" id="WP_159602633.1">
    <property type="nucleotide sequence ID" value="NZ_CACSAS010000048.1"/>
</dbReference>
<dbReference type="Gene3D" id="3.40.50.150">
    <property type="entry name" value="Vaccinia Virus protein VP39"/>
    <property type="match status" value="1"/>
</dbReference>
<dbReference type="InterPro" id="IPR001091">
    <property type="entry name" value="RM_Methyltransferase"/>
</dbReference>
<dbReference type="Pfam" id="PF01555">
    <property type="entry name" value="N6_N4_Mtase"/>
    <property type="match status" value="1"/>
</dbReference>
<gene>
    <name evidence="7" type="ORF">STARVERO_04596</name>
</gene>
<evidence type="ECO:0000256" key="5">
    <source>
        <dbReference type="RuleBase" id="RU362026"/>
    </source>
</evidence>
<sequence length="256" mass="27796">MRFQTETIGDATLYLGDALEILPTLDRRFAMVLADPPYCSGGTTAPERTKATSAKYQSHENRGLYPEFAGDTRDQRSFLAWSTLWLGRARAVALPGAICAVFSDWRQLPVTSDALQAAGWIWRGIVPWDKTEASRPQQGRYRIQAEYVVWGTNGPRPLAGSTAPGVFRMPKPHRKHHIAGKPVELMEGLMSVVDGPVLDPFMGSGTVGLACAARGLDYVGIEVEPAYFEIACQRLREAGKSGTVTASADWGSAPAA</sequence>
<dbReference type="PROSITE" id="PS00092">
    <property type="entry name" value="N6_MTASE"/>
    <property type="match status" value="1"/>
</dbReference>
<name>A0A5S9R6J0_9HYPH</name>
<dbReference type="SUPFAM" id="SSF53335">
    <property type="entry name" value="S-adenosyl-L-methionine-dependent methyltransferases"/>
    <property type="match status" value="1"/>
</dbReference>
<proteinExistence type="inferred from homology"/>
<keyword evidence="3" id="KW-0808">Transferase</keyword>
<dbReference type="InterPro" id="IPR029063">
    <property type="entry name" value="SAM-dependent_MTases_sf"/>
</dbReference>
<organism evidence="7 8">
    <name type="scientific">Starkeya nomas</name>
    <dbReference type="NCBI Taxonomy" id="2666134"/>
    <lineage>
        <taxon>Bacteria</taxon>
        <taxon>Pseudomonadati</taxon>
        <taxon>Pseudomonadota</taxon>
        <taxon>Alphaproteobacteria</taxon>
        <taxon>Hyphomicrobiales</taxon>
        <taxon>Xanthobacteraceae</taxon>
        <taxon>Starkeya</taxon>
    </lineage>
</organism>
<comment type="similarity">
    <text evidence="1 5">Belongs to the N(4)/N(6)-methyltransferase family.</text>
</comment>
<dbReference type="GO" id="GO:0032259">
    <property type="term" value="P:methylation"/>
    <property type="evidence" value="ECO:0007669"/>
    <property type="project" value="UniProtKB-KW"/>
</dbReference>
<protein>
    <recommendedName>
        <fullName evidence="5">Methyltransferase</fullName>
        <ecNumber evidence="5">2.1.1.-</ecNumber>
    </recommendedName>
</protein>
<dbReference type="PRINTS" id="PR00508">
    <property type="entry name" value="S21N4MTFRASE"/>
</dbReference>
<reference evidence="7 8" key="1">
    <citation type="submission" date="2019-12" db="EMBL/GenBank/DDBJ databases">
        <authorList>
            <person name="Reyes-Prieto M."/>
        </authorList>
    </citation>
    <scope>NUCLEOTIDE SEQUENCE [LARGE SCALE GENOMIC DNA]</scope>
    <source>
        <strain evidence="7">HF14-78462</strain>
    </source>
</reference>
<keyword evidence="2" id="KW-0489">Methyltransferase</keyword>
<evidence type="ECO:0000259" key="6">
    <source>
        <dbReference type="Pfam" id="PF01555"/>
    </source>
</evidence>
<accession>A0A5S9R6J0</accession>
<feature type="domain" description="DNA methylase N-4/N-6" evidence="6">
    <location>
        <begin position="31"/>
        <end position="231"/>
    </location>
</feature>
<dbReference type="InterPro" id="IPR002941">
    <property type="entry name" value="DNA_methylase_N4/N6"/>
</dbReference>
<dbReference type="GO" id="GO:0008170">
    <property type="term" value="F:N-methyltransferase activity"/>
    <property type="evidence" value="ECO:0007669"/>
    <property type="project" value="InterPro"/>
</dbReference>
<evidence type="ECO:0000256" key="2">
    <source>
        <dbReference type="ARBA" id="ARBA00022603"/>
    </source>
</evidence>
<evidence type="ECO:0000313" key="7">
    <source>
        <dbReference type="EMBL" id="CAA0130297.1"/>
    </source>
</evidence>
<keyword evidence="8" id="KW-1185">Reference proteome</keyword>
<dbReference type="AlphaFoldDB" id="A0A5S9R6J0"/>
<dbReference type="Proteomes" id="UP000433050">
    <property type="component" value="Unassembled WGS sequence"/>
</dbReference>
<evidence type="ECO:0000256" key="3">
    <source>
        <dbReference type="ARBA" id="ARBA00022679"/>
    </source>
</evidence>
<dbReference type="GO" id="GO:0003677">
    <property type="term" value="F:DNA binding"/>
    <property type="evidence" value="ECO:0007669"/>
    <property type="project" value="InterPro"/>
</dbReference>
<evidence type="ECO:0000256" key="4">
    <source>
        <dbReference type="ARBA" id="ARBA00047942"/>
    </source>
</evidence>